<dbReference type="Proteomes" id="UP000031192">
    <property type="component" value="Unassembled WGS sequence"/>
</dbReference>
<comment type="caution">
    <text evidence="5">The sequence shown here is derived from an EMBL/GenBank/DDBJ whole genome shotgun (WGS) entry which is preliminary data.</text>
</comment>
<comment type="similarity">
    <text evidence="4">Belongs to the class I-like SAM-binding methyltransferase superfamily. Cation-dependent O-methyltransferase family.</text>
</comment>
<name>A0A0B4GPA0_METGA</name>
<dbReference type="PANTHER" id="PTHR43167">
    <property type="entry name" value="PUTATIVE (AFU_ORTHOLOGUE AFUA_6G01830)-RELATED"/>
    <property type="match status" value="1"/>
</dbReference>
<sequence length="236" mass="26046">MESISAAAYAPPPENAMAGVPAHIVDLLDRLHAESWDQESKITRDDFKDRTLHEVMRDKFIALDQDKAQYVYALCRATGARTIVEAGTSFGVSTIYLALAAAANAAGGGKPARVIATEHEPTKAARAREIWDKCGEQVVDVIDLREGDLRETLKEDLEDVDLLLLDIWTPMVLPTLQVVQPKMRPGAVVISDNTISSAEGYKNFLEYMRGPQSPFINLTLPYKNGLEMSIYVPKQS</sequence>
<accession>A0A0B4GPA0</accession>
<evidence type="ECO:0000256" key="2">
    <source>
        <dbReference type="ARBA" id="ARBA00022679"/>
    </source>
</evidence>
<organism evidence="5 6">
    <name type="scientific">Metarhizium guizhouense (strain ARSEF 977)</name>
    <dbReference type="NCBI Taxonomy" id="1276136"/>
    <lineage>
        <taxon>Eukaryota</taxon>
        <taxon>Fungi</taxon>
        <taxon>Dikarya</taxon>
        <taxon>Ascomycota</taxon>
        <taxon>Pezizomycotina</taxon>
        <taxon>Sordariomycetes</taxon>
        <taxon>Hypocreomycetidae</taxon>
        <taxon>Hypocreales</taxon>
        <taxon>Clavicipitaceae</taxon>
        <taxon>Metarhizium</taxon>
    </lineage>
</organism>
<dbReference type="GO" id="GO:0032259">
    <property type="term" value="P:methylation"/>
    <property type="evidence" value="ECO:0007669"/>
    <property type="project" value="UniProtKB-KW"/>
</dbReference>
<dbReference type="GO" id="GO:0008171">
    <property type="term" value="F:O-methyltransferase activity"/>
    <property type="evidence" value="ECO:0007669"/>
    <property type="project" value="InterPro"/>
</dbReference>
<protein>
    <submittedName>
        <fullName evidence="5">O-methyltransferase</fullName>
    </submittedName>
</protein>
<dbReference type="PROSITE" id="PS51682">
    <property type="entry name" value="SAM_OMT_I"/>
    <property type="match status" value="1"/>
</dbReference>
<dbReference type="InterPro" id="IPR029063">
    <property type="entry name" value="SAM-dependent_MTases_sf"/>
</dbReference>
<evidence type="ECO:0000313" key="6">
    <source>
        <dbReference type="Proteomes" id="UP000031192"/>
    </source>
</evidence>
<dbReference type="Pfam" id="PF13578">
    <property type="entry name" value="Methyltransf_24"/>
    <property type="match status" value="1"/>
</dbReference>
<dbReference type="PANTHER" id="PTHR43167:SF1">
    <property type="entry name" value="PUTATIVE (AFU_ORTHOLOGUE AFUA_6G01830)-RELATED"/>
    <property type="match status" value="1"/>
</dbReference>
<keyword evidence="6" id="KW-1185">Reference proteome</keyword>
<evidence type="ECO:0000256" key="4">
    <source>
        <dbReference type="ARBA" id="ARBA00023453"/>
    </source>
</evidence>
<dbReference type="InterPro" id="IPR002935">
    <property type="entry name" value="SAM_O-MeTrfase"/>
</dbReference>
<dbReference type="Gene3D" id="3.40.50.150">
    <property type="entry name" value="Vaccinia Virus protein VP39"/>
    <property type="match status" value="1"/>
</dbReference>
<gene>
    <name evidence="5" type="ORF">MGU_08261</name>
</gene>
<evidence type="ECO:0000256" key="1">
    <source>
        <dbReference type="ARBA" id="ARBA00022603"/>
    </source>
</evidence>
<keyword evidence="1" id="KW-0489">Methyltransferase</keyword>
<proteinExistence type="inferred from homology"/>
<reference evidence="5 6" key="1">
    <citation type="journal article" date="2014" name="Proc. Natl. Acad. Sci. U.S.A.">
        <title>Trajectory and genomic determinants of fungal-pathogen speciation and host adaptation.</title>
        <authorList>
            <person name="Hu X."/>
            <person name="Xiao G."/>
            <person name="Zheng P."/>
            <person name="Shang Y."/>
            <person name="Su Y."/>
            <person name="Zhang X."/>
            <person name="Liu X."/>
            <person name="Zhan S."/>
            <person name="St Leger R.J."/>
            <person name="Wang C."/>
        </authorList>
    </citation>
    <scope>NUCLEOTIDE SEQUENCE [LARGE SCALE GENOMIC DNA]</scope>
    <source>
        <strain evidence="5 6">ARSEF 977</strain>
    </source>
</reference>
<dbReference type="HOGENOM" id="CLU_067676_7_0_1"/>
<evidence type="ECO:0000313" key="5">
    <source>
        <dbReference type="EMBL" id="KID84443.1"/>
    </source>
</evidence>
<dbReference type="AlphaFoldDB" id="A0A0B4GPA0"/>
<keyword evidence="2" id="KW-0808">Transferase</keyword>
<dbReference type="SUPFAM" id="SSF53335">
    <property type="entry name" value="S-adenosyl-L-methionine-dependent methyltransferases"/>
    <property type="match status" value="1"/>
</dbReference>
<evidence type="ECO:0000256" key="3">
    <source>
        <dbReference type="ARBA" id="ARBA00022691"/>
    </source>
</evidence>
<keyword evidence="3" id="KW-0949">S-adenosyl-L-methionine</keyword>
<dbReference type="EMBL" id="AZNH01000041">
    <property type="protein sequence ID" value="KID84443.1"/>
    <property type="molecule type" value="Genomic_DNA"/>
</dbReference>
<dbReference type="OrthoDB" id="4863010at2759"/>